<dbReference type="Proteomes" id="UP000218418">
    <property type="component" value="Chromosome"/>
</dbReference>
<accession>A0A1Z4LWZ4</accession>
<dbReference type="AlphaFoldDB" id="A0A1Z4LWZ4"/>
<name>A0A1Z4LWZ4_9CYAN</name>
<proteinExistence type="predicted"/>
<reference evidence="1 2" key="1">
    <citation type="submission" date="2017-06" db="EMBL/GenBank/DDBJ databases">
        <title>Genome sequencing of cyanobaciteial culture collection at National Institute for Environmental Studies (NIES).</title>
        <authorList>
            <person name="Hirose Y."/>
            <person name="Shimura Y."/>
            <person name="Fujisawa T."/>
            <person name="Nakamura Y."/>
            <person name="Kawachi M."/>
        </authorList>
    </citation>
    <scope>NUCLEOTIDE SEQUENCE [LARGE SCALE GENOMIC DNA]</scope>
    <source>
        <strain evidence="1 2">NIES-267</strain>
    </source>
</reference>
<evidence type="ECO:0000313" key="1">
    <source>
        <dbReference type="EMBL" id="BAY85744.1"/>
    </source>
</evidence>
<protein>
    <submittedName>
        <fullName evidence="1">Uncharacterized protein</fullName>
    </submittedName>
</protein>
<sequence length="187" mass="23217">MHPKKATRSDWKIQPMSELRTQLRVEEIFTKEEYKYLSWGLIPVSMDDKWFFYLEDDWLYIHRSWTGFCIFEMRLERFLDGYKVAEAWVNNDPEQRYDKFILMWINFLIKQNQEKDYCCARVIIAFLILIDFPDILVRFNKNHQQSIFMFKMNFICYLFSNYNFIHRSFHLDLYDFIDNYYCKLVES</sequence>
<dbReference type="OrthoDB" id="487531at2"/>
<dbReference type="EMBL" id="AP018227">
    <property type="protein sequence ID" value="BAY85744.1"/>
    <property type="molecule type" value="Genomic_DNA"/>
</dbReference>
<keyword evidence="2" id="KW-1185">Reference proteome</keyword>
<evidence type="ECO:0000313" key="2">
    <source>
        <dbReference type="Proteomes" id="UP000218418"/>
    </source>
</evidence>
<organism evidence="1 2">
    <name type="scientific">Calothrix parasitica NIES-267</name>
    <dbReference type="NCBI Taxonomy" id="1973488"/>
    <lineage>
        <taxon>Bacteria</taxon>
        <taxon>Bacillati</taxon>
        <taxon>Cyanobacteriota</taxon>
        <taxon>Cyanophyceae</taxon>
        <taxon>Nostocales</taxon>
        <taxon>Calotrichaceae</taxon>
        <taxon>Calothrix</taxon>
    </lineage>
</organism>
<gene>
    <name evidence="1" type="ORF">NIES267_52450</name>
</gene>